<dbReference type="AlphaFoldDB" id="A0A4R1HEC8"/>
<dbReference type="PANTHER" id="PTHR31350:SF21">
    <property type="entry name" value="F-BOX ONLY PROTEIN 21"/>
    <property type="match status" value="1"/>
</dbReference>
<accession>A0A4R1HEC8</accession>
<name>A0A4R1HEC8_PSEEN</name>
<reference evidence="3 4" key="1">
    <citation type="submission" date="2019-03" db="EMBL/GenBank/DDBJ databases">
        <title>Sequencing the genomes of 1000 actinobacteria strains.</title>
        <authorList>
            <person name="Klenk H.-P."/>
        </authorList>
    </citation>
    <scope>NUCLEOTIDE SEQUENCE [LARGE SCALE GENOMIC DNA]</scope>
    <source>
        <strain evidence="3 4">DSM 44969</strain>
    </source>
</reference>
<protein>
    <submittedName>
        <fullName evidence="3">Regulator of sirC expression with transglutaminase-like and TPR domain</fullName>
    </submittedName>
</protein>
<dbReference type="EMBL" id="SMFZ01000002">
    <property type="protein sequence ID" value="TCK19948.1"/>
    <property type="molecule type" value="Genomic_DNA"/>
</dbReference>
<dbReference type="Proteomes" id="UP000295560">
    <property type="component" value="Unassembled WGS sequence"/>
</dbReference>
<sequence length="264" mass="28930">MDAVARFLNLVAGAEPALDEAALAVAAGADPALDRSAALAELDRLSDGVSDVDSLVTRLFVEAGFTGNAEDYYDPRNSLLPDVLDRRTGIPITLAVVTMEVGRRAGIPLEGVGMPGHFLVRTPGTQHYLDVFDRGRRIDRAGCENLFRQVTGVGPETRFGSHLLSRVSTRQLLARMLENLRGIYRDHSDHVNLEWVLRMRLGLRHEGPELVRELADVLGAQARWDEAARLLESWADGPGRGAKAGSDVLDAVRNEARRQRAHLN</sequence>
<comment type="caution">
    <text evidence="3">The sequence shown here is derived from an EMBL/GenBank/DDBJ whole genome shotgun (WGS) entry which is preliminary data.</text>
</comment>
<gene>
    <name evidence="3" type="ORF">EV378_3892</name>
</gene>
<comment type="similarity">
    <text evidence="1">Belongs to the UPF0162 family.</text>
</comment>
<evidence type="ECO:0000313" key="4">
    <source>
        <dbReference type="Proteomes" id="UP000295560"/>
    </source>
</evidence>
<evidence type="ECO:0000313" key="3">
    <source>
        <dbReference type="EMBL" id="TCK19948.1"/>
    </source>
</evidence>
<dbReference type="InterPro" id="IPR032698">
    <property type="entry name" value="SirB1_N"/>
</dbReference>
<evidence type="ECO:0000256" key="1">
    <source>
        <dbReference type="ARBA" id="ARBA00007100"/>
    </source>
</evidence>
<dbReference type="RefSeq" id="WP_132428341.1">
    <property type="nucleotide sequence ID" value="NZ_SMFZ01000002.1"/>
</dbReference>
<proteinExistence type="inferred from homology"/>
<evidence type="ECO:0000259" key="2">
    <source>
        <dbReference type="Pfam" id="PF13369"/>
    </source>
</evidence>
<keyword evidence="4" id="KW-1185">Reference proteome</keyword>
<dbReference type="OrthoDB" id="232498at2"/>
<organism evidence="3 4">
    <name type="scientific">Pseudonocardia endophytica</name>
    <dbReference type="NCBI Taxonomy" id="401976"/>
    <lineage>
        <taxon>Bacteria</taxon>
        <taxon>Bacillati</taxon>
        <taxon>Actinomycetota</taxon>
        <taxon>Actinomycetes</taxon>
        <taxon>Pseudonocardiales</taxon>
        <taxon>Pseudonocardiaceae</taxon>
        <taxon>Pseudonocardia</taxon>
    </lineage>
</organism>
<dbReference type="Pfam" id="PF13369">
    <property type="entry name" value="Transglut_core2"/>
    <property type="match status" value="1"/>
</dbReference>
<dbReference type="PANTHER" id="PTHR31350">
    <property type="entry name" value="SI:DKEY-261L7.2"/>
    <property type="match status" value="1"/>
</dbReference>
<feature type="domain" description="Protein SirB1 N-terminal" evidence="2">
    <location>
        <begin position="46"/>
        <end position="177"/>
    </location>
</feature>